<dbReference type="Proteomes" id="UP000287651">
    <property type="component" value="Unassembled WGS sequence"/>
</dbReference>
<feature type="compositionally biased region" description="Low complexity" evidence="1">
    <location>
        <begin position="407"/>
        <end position="423"/>
    </location>
</feature>
<feature type="region of interest" description="Disordered" evidence="1">
    <location>
        <begin position="59"/>
        <end position="113"/>
    </location>
</feature>
<evidence type="ECO:0000256" key="1">
    <source>
        <dbReference type="SAM" id="MobiDB-lite"/>
    </source>
</evidence>
<reference evidence="2 3" key="1">
    <citation type="journal article" date="2014" name="Agronomy (Basel)">
        <title>A Draft Genome Sequence for Ensete ventricosum, the Drought-Tolerant Tree Against Hunger.</title>
        <authorList>
            <person name="Harrison J."/>
            <person name="Moore K.A."/>
            <person name="Paszkiewicz K."/>
            <person name="Jones T."/>
            <person name="Grant M."/>
            <person name="Ambacheew D."/>
            <person name="Muzemil S."/>
            <person name="Studholme D.J."/>
        </authorList>
    </citation>
    <scope>NUCLEOTIDE SEQUENCE [LARGE SCALE GENOMIC DNA]</scope>
</reference>
<dbReference type="PANTHER" id="PTHR33223">
    <property type="entry name" value="CCHC-TYPE DOMAIN-CONTAINING PROTEIN"/>
    <property type="match status" value="1"/>
</dbReference>
<comment type="caution">
    <text evidence="2">The sequence shown here is derived from an EMBL/GenBank/DDBJ whole genome shotgun (WGS) entry which is preliminary data.</text>
</comment>
<proteinExistence type="predicted"/>
<evidence type="ECO:0008006" key="4">
    <source>
        <dbReference type="Google" id="ProtNLM"/>
    </source>
</evidence>
<dbReference type="AlphaFoldDB" id="A0A426XL79"/>
<protein>
    <recommendedName>
        <fullName evidence="4">Retrotransposon gag domain-containing protein</fullName>
    </recommendedName>
</protein>
<dbReference type="PANTHER" id="PTHR33223:SF10">
    <property type="entry name" value="AMINOTRANSFERASE-LIKE PLANT MOBILE DOMAIN-CONTAINING PROTEIN"/>
    <property type="match status" value="1"/>
</dbReference>
<dbReference type="EMBL" id="AMZH03019506">
    <property type="protein sequence ID" value="RRT40269.1"/>
    <property type="molecule type" value="Genomic_DNA"/>
</dbReference>
<feature type="region of interest" description="Disordered" evidence="1">
    <location>
        <begin position="332"/>
        <end position="362"/>
    </location>
</feature>
<name>A0A426XL79_ENSVE</name>
<feature type="region of interest" description="Disordered" evidence="1">
    <location>
        <begin position="437"/>
        <end position="478"/>
    </location>
</feature>
<organism evidence="2 3">
    <name type="scientific">Ensete ventricosum</name>
    <name type="common">Abyssinian banana</name>
    <name type="synonym">Musa ensete</name>
    <dbReference type="NCBI Taxonomy" id="4639"/>
    <lineage>
        <taxon>Eukaryota</taxon>
        <taxon>Viridiplantae</taxon>
        <taxon>Streptophyta</taxon>
        <taxon>Embryophyta</taxon>
        <taxon>Tracheophyta</taxon>
        <taxon>Spermatophyta</taxon>
        <taxon>Magnoliopsida</taxon>
        <taxon>Liliopsida</taxon>
        <taxon>Zingiberales</taxon>
        <taxon>Musaceae</taxon>
        <taxon>Ensete</taxon>
    </lineage>
</organism>
<feature type="compositionally biased region" description="Low complexity" evidence="1">
    <location>
        <begin position="445"/>
        <end position="469"/>
    </location>
</feature>
<evidence type="ECO:0000313" key="2">
    <source>
        <dbReference type="EMBL" id="RRT40269.1"/>
    </source>
</evidence>
<accession>A0A426XL79</accession>
<feature type="compositionally biased region" description="Basic and acidic residues" evidence="1">
    <location>
        <begin position="332"/>
        <end position="345"/>
    </location>
</feature>
<gene>
    <name evidence="2" type="ORF">B296_00043247</name>
</gene>
<feature type="region of interest" description="Disordered" evidence="1">
    <location>
        <begin position="393"/>
        <end position="423"/>
    </location>
</feature>
<sequence>MVTWWSRRRASDNWPIDVVDLTRKAGRTLEWGPQRSYDRPDTGKVDTLTCGRMSYRGCSGRADSQPLLEDDDRSEDPLTRIQPRVVHGHCRGFPRPHQPSPSISGNGADHSPVPAPARAFDGSSIGYPVTPTPARSQSRSYNPVPIELDFDTLSTDIADSLREQVRRVHQRLDEVQKKVLKSRGEVGESSKGGSSFTPEIQAKLLPALELYDGSGDPTKHIAAFRAQMSLYDTLDALMSKFLASARSKPTTTSLLGMAQGSDESLSQFVGWFTSQVQGIPDLHPSLAIQAFLTGLRPSRFFWSLIERPPATLPEMLERAHLYMTIETLIVGKREETKRPRGEQSRGHPAPQPKRREDRSGLLLTRPPLSLGLGDRLRTLRHLEVLALHEKANVRSSAKGKPKLSRHGSGNLPGPSPLRLGPSGLLRGAYRAPALVGGAEVPSRTPPLLTSYSKLSSSSSTPSIWPSSPSRGLDAQVRN</sequence>
<evidence type="ECO:0000313" key="3">
    <source>
        <dbReference type="Proteomes" id="UP000287651"/>
    </source>
</evidence>